<accession>A0A432ZUA7</accession>
<evidence type="ECO:0000313" key="1">
    <source>
        <dbReference type="EMBL" id="RUO81422.1"/>
    </source>
</evidence>
<reference evidence="1 2" key="1">
    <citation type="journal article" date="2011" name="Front. Microbiol.">
        <title>Genomic signatures of strain selection and enhancement in Bacillus atrophaeus var. globigii, a historical biowarfare simulant.</title>
        <authorList>
            <person name="Gibbons H.S."/>
            <person name="Broomall S.M."/>
            <person name="McNew L.A."/>
            <person name="Daligault H."/>
            <person name="Chapman C."/>
            <person name="Bruce D."/>
            <person name="Karavis M."/>
            <person name="Krepps M."/>
            <person name="McGregor P.A."/>
            <person name="Hong C."/>
            <person name="Park K.H."/>
            <person name="Akmal A."/>
            <person name="Feldman A."/>
            <person name="Lin J.S."/>
            <person name="Chang W.E."/>
            <person name="Higgs B.W."/>
            <person name="Demirev P."/>
            <person name="Lindquist J."/>
            <person name="Liem A."/>
            <person name="Fochler E."/>
            <person name="Read T.D."/>
            <person name="Tapia R."/>
            <person name="Johnson S."/>
            <person name="Bishop-Lilly K.A."/>
            <person name="Detter C."/>
            <person name="Han C."/>
            <person name="Sozhamannan S."/>
            <person name="Rosenzweig C.N."/>
            <person name="Skowronski E.W."/>
        </authorList>
    </citation>
    <scope>NUCLEOTIDE SEQUENCE [LARGE SCALE GENOMIC DNA]</scope>
    <source>
        <strain evidence="1 2">CC-PW-9</strain>
    </source>
</reference>
<keyword evidence="2" id="KW-1185">Reference proteome</keyword>
<proteinExistence type="predicted"/>
<sequence>MNAEEKYGNVLIKRTATKIQSRYAVSKSQARYIAIKTLDALEAHGGSSKDSVQVERIIEVVVGSWLKNGNL</sequence>
<evidence type="ECO:0000313" key="2">
    <source>
        <dbReference type="Proteomes" id="UP000287996"/>
    </source>
</evidence>
<gene>
    <name evidence="1" type="ORF">CWI84_01295</name>
</gene>
<organism evidence="1 2">
    <name type="scientific">Idiomarina tyrosinivorans</name>
    <dbReference type="NCBI Taxonomy" id="1445662"/>
    <lineage>
        <taxon>Bacteria</taxon>
        <taxon>Pseudomonadati</taxon>
        <taxon>Pseudomonadota</taxon>
        <taxon>Gammaproteobacteria</taxon>
        <taxon>Alteromonadales</taxon>
        <taxon>Idiomarinaceae</taxon>
        <taxon>Idiomarina</taxon>
    </lineage>
</organism>
<name>A0A432ZUA7_9GAMM</name>
<comment type="caution">
    <text evidence="1">The sequence shown here is derived from an EMBL/GenBank/DDBJ whole genome shotgun (WGS) entry which is preliminary data.</text>
</comment>
<protein>
    <submittedName>
        <fullName evidence="1">Uncharacterized protein</fullName>
    </submittedName>
</protein>
<dbReference type="EMBL" id="PIQH01000001">
    <property type="protein sequence ID" value="RUO81422.1"/>
    <property type="molecule type" value="Genomic_DNA"/>
</dbReference>
<dbReference type="AlphaFoldDB" id="A0A432ZUA7"/>
<dbReference type="Proteomes" id="UP000287996">
    <property type="component" value="Unassembled WGS sequence"/>
</dbReference>